<accession>A0A9W6GBN7</accession>
<dbReference type="AlphaFoldDB" id="A0A9W6GBN7"/>
<protein>
    <submittedName>
        <fullName evidence="4">Uncharacterized protein</fullName>
    </submittedName>
</protein>
<dbReference type="Pfam" id="PF23494">
    <property type="entry name" value="bPH_10"/>
    <property type="match status" value="1"/>
</dbReference>
<feature type="domain" description="YqeB PH" evidence="3">
    <location>
        <begin position="12"/>
        <end position="161"/>
    </location>
</feature>
<feature type="transmembrane region" description="Helical" evidence="1">
    <location>
        <begin position="67"/>
        <end position="89"/>
    </location>
</feature>
<organism evidence="4 5">
    <name type="scientific">Glycomyces algeriensis</name>
    <dbReference type="NCBI Taxonomy" id="256037"/>
    <lineage>
        <taxon>Bacteria</taxon>
        <taxon>Bacillati</taxon>
        <taxon>Actinomycetota</taxon>
        <taxon>Actinomycetes</taxon>
        <taxon>Glycomycetales</taxon>
        <taxon>Glycomycetaceae</taxon>
        <taxon>Glycomyces</taxon>
    </lineage>
</organism>
<dbReference type="InterPro" id="IPR056411">
    <property type="entry name" value="CysS_C"/>
</dbReference>
<dbReference type="Proteomes" id="UP001144313">
    <property type="component" value="Unassembled WGS sequence"/>
</dbReference>
<evidence type="ECO:0000259" key="3">
    <source>
        <dbReference type="Pfam" id="PF23494"/>
    </source>
</evidence>
<evidence type="ECO:0000256" key="1">
    <source>
        <dbReference type="SAM" id="Phobius"/>
    </source>
</evidence>
<keyword evidence="1" id="KW-0472">Membrane</keyword>
<gene>
    <name evidence="4" type="ORF">GALLR39Z86_49450</name>
</gene>
<keyword evidence="5" id="KW-1185">Reference proteome</keyword>
<dbReference type="RefSeq" id="WP_270118351.1">
    <property type="nucleotide sequence ID" value="NZ_BAAAOL010000001.1"/>
</dbReference>
<dbReference type="Pfam" id="PF23493">
    <property type="entry name" value="CysS_C"/>
    <property type="match status" value="1"/>
</dbReference>
<keyword evidence="1" id="KW-0812">Transmembrane</keyword>
<proteinExistence type="predicted"/>
<evidence type="ECO:0000313" key="4">
    <source>
        <dbReference type="EMBL" id="GLI45095.1"/>
    </source>
</evidence>
<sequence length="234" mass="25585">MSTDNARTGETTTVADAPWVGPAFLIGLPLAGAALGWGLTFIVEWIVGLRWFPFQGLFELFTDLSDTLRIVVALAAGLLLGIVLALFALHEMLTITVGRDRIALKRGDYHRDLDRADVSGVFVQDKRIVVLGHRRQELANVEFDLDRDRLAAALRAHGYGWLPGGDPYAAEFKRWVPGADGLPQGANAVLKARQHALEKSNGGDLAELLDELAALGVVVHDKDKKQYWRLADPA</sequence>
<dbReference type="InterPro" id="IPR057798">
    <property type="entry name" value="PH_YqeB"/>
</dbReference>
<feature type="domain" description="Cysteinyl-tRNA ligase anticodon binding" evidence="2">
    <location>
        <begin position="180"/>
        <end position="229"/>
    </location>
</feature>
<reference evidence="4" key="1">
    <citation type="submission" date="2022-12" db="EMBL/GenBank/DDBJ databases">
        <title>Reference genome sequencing for broad-spectrum identification of bacterial and archaeal isolates by mass spectrometry.</title>
        <authorList>
            <person name="Sekiguchi Y."/>
            <person name="Tourlousse D.M."/>
        </authorList>
    </citation>
    <scope>NUCLEOTIDE SEQUENCE</scope>
    <source>
        <strain evidence="4">LLR39Z86</strain>
    </source>
</reference>
<evidence type="ECO:0000259" key="2">
    <source>
        <dbReference type="Pfam" id="PF23493"/>
    </source>
</evidence>
<name>A0A9W6GBN7_9ACTN</name>
<keyword evidence="1" id="KW-1133">Transmembrane helix</keyword>
<dbReference type="EMBL" id="BSDT01000001">
    <property type="protein sequence ID" value="GLI45095.1"/>
    <property type="molecule type" value="Genomic_DNA"/>
</dbReference>
<comment type="caution">
    <text evidence="4">The sequence shown here is derived from an EMBL/GenBank/DDBJ whole genome shotgun (WGS) entry which is preliminary data.</text>
</comment>
<feature type="transmembrane region" description="Helical" evidence="1">
    <location>
        <begin position="23"/>
        <end position="47"/>
    </location>
</feature>
<evidence type="ECO:0000313" key="5">
    <source>
        <dbReference type="Proteomes" id="UP001144313"/>
    </source>
</evidence>